<evidence type="ECO:0000256" key="2">
    <source>
        <dbReference type="ARBA" id="ARBA00022723"/>
    </source>
</evidence>
<dbReference type="Gene3D" id="3.90.1590.10">
    <property type="entry name" value="glutathione-dependent formaldehyde- activating enzyme (gfa)"/>
    <property type="match status" value="1"/>
</dbReference>
<feature type="domain" description="CENP-V/GFA" evidence="5">
    <location>
        <begin position="5"/>
        <end position="116"/>
    </location>
</feature>
<dbReference type="PANTHER" id="PTHR33337">
    <property type="entry name" value="GFA DOMAIN-CONTAINING PROTEIN"/>
    <property type="match status" value="1"/>
</dbReference>
<dbReference type="AlphaFoldDB" id="A0A6M0QTG3"/>
<gene>
    <name evidence="6" type="ORF">G4Z14_07405</name>
</gene>
<dbReference type="Proteomes" id="UP000477782">
    <property type="component" value="Unassembled WGS sequence"/>
</dbReference>
<dbReference type="InterPro" id="IPR011057">
    <property type="entry name" value="Mss4-like_sf"/>
</dbReference>
<dbReference type="Pfam" id="PF04828">
    <property type="entry name" value="GFA"/>
    <property type="match status" value="1"/>
</dbReference>
<dbReference type="PANTHER" id="PTHR33337:SF40">
    <property type="entry name" value="CENP-V_GFA DOMAIN-CONTAINING PROTEIN-RELATED"/>
    <property type="match status" value="1"/>
</dbReference>
<dbReference type="InterPro" id="IPR006913">
    <property type="entry name" value="CENP-V/GFA"/>
</dbReference>
<dbReference type="SUPFAM" id="SSF51316">
    <property type="entry name" value="Mss4-like"/>
    <property type="match status" value="1"/>
</dbReference>
<keyword evidence="3" id="KW-0862">Zinc</keyword>
<dbReference type="GO" id="GO:0016846">
    <property type="term" value="F:carbon-sulfur lyase activity"/>
    <property type="evidence" value="ECO:0007669"/>
    <property type="project" value="InterPro"/>
</dbReference>
<dbReference type="GO" id="GO:0046872">
    <property type="term" value="F:metal ion binding"/>
    <property type="evidence" value="ECO:0007669"/>
    <property type="project" value="UniProtKB-KW"/>
</dbReference>
<comment type="similarity">
    <text evidence="1">Belongs to the Gfa family.</text>
</comment>
<sequence length="150" mass="16274">MDNIHEGGCQCGQLRYRVEGAPVKAAVCHCRYCQTRTGSAFGVSAYFPQDKVTVSGPVKDYSFTTESGRPFTTQFCPNCGSNVLWRLGLSPELIGIAAGSFDPPSFWFPISREIFTRSAAPFVHTDLPEKSETTASYAPVQDDPAALRGA</sequence>
<reference evidence="6 7" key="1">
    <citation type="submission" date="2020-02" db="EMBL/GenBank/DDBJ databases">
        <authorList>
            <person name="Chen W.-M."/>
        </authorList>
    </citation>
    <scope>NUCLEOTIDE SEQUENCE [LARGE SCALE GENOMIC DNA]</scope>
    <source>
        <strain evidence="6 7">KMS-5</strain>
    </source>
</reference>
<dbReference type="EMBL" id="JAAIVJ010000003">
    <property type="protein sequence ID" value="NEY90124.1"/>
    <property type="molecule type" value="Genomic_DNA"/>
</dbReference>
<evidence type="ECO:0000259" key="5">
    <source>
        <dbReference type="PROSITE" id="PS51891"/>
    </source>
</evidence>
<evidence type="ECO:0000256" key="1">
    <source>
        <dbReference type="ARBA" id="ARBA00005495"/>
    </source>
</evidence>
<keyword evidence="2" id="KW-0479">Metal-binding</keyword>
<organism evidence="6 7">
    <name type="scientific">Tabrizicola oligotrophica</name>
    <dbReference type="NCBI Taxonomy" id="2710650"/>
    <lineage>
        <taxon>Bacteria</taxon>
        <taxon>Pseudomonadati</taxon>
        <taxon>Pseudomonadota</taxon>
        <taxon>Alphaproteobacteria</taxon>
        <taxon>Rhodobacterales</taxon>
        <taxon>Paracoccaceae</taxon>
        <taxon>Tabrizicola</taxon>
    </lineage>
</organism>
<evidence type="ECO:0000313" key="6">
    <source>
        <dbReference type="EMBL" id="NEY90124.1"/>
    </source>
</evidence>
<dbReference type="RefSeq" id="WP_164624251.1">
    <property type="nucleotide sequence ID" value="NZ_JAAIVJ010000003.1"/>
</dbReference>
<name>A0A6M0QTG3_9RHOB</name>
<keyword evidence="7" id="KW-1185">Reference proteome</keyword>
<protein>
    <submittedName>
        <fullName evidence="6">GFA family protein</fullName>
    </submittedName>
</protein>
<evidence type="ECO:0000313" key="7">
    <source>
        <dbReference type="Proteomes" id="UP000477782"/>
    </source>
</evidence>
<evidence type="ECO:0000256" key="4">
    <source>
        <dbReference type="ARBA" id="ARBA00023239"/>
    </source>
</evidence>
<comment type="caution">
    <text evidence="6">The sequence shown here is derived from an EMBL/GenBank/DDBJ whole genome shotgun (WGS) entry which is preliminary data.</text>
</comment>
<dbReference type="PROSITE" id="PS51891">
    <property type="entry name" value="CENP_V_GFA"/>
    <property type="match status" value="1"/>
</dbReference>
<keyword evidence="4" id="KW-0456">Lyase</keyword>
<accession>A0A6M0QTG3</accession>
<proteinExistence type="inferred from homology"/>
<evidence type="ECO:0000256" key="3">
    <source>
        <dbReference type="ARBA" id="ARBA00022833"/>
    </source>
</evidence>